<proteinExistence type="predicted"/>
<gene>
    <name evidence="1" type="ORF">BJ212DRAFT_1298303</name>
</gene>
<evidence type="ECO:0000313" key="2">
    <source>
        <dbReference type="Proteomes" id="UP000807769"/>
    </source>
</evidence>
<dbReference type="OrthoDB" id="2640494at2759"/>
<accession>A0A9P7EEC0</accession>
<dbReference type="GeneID" id="64626699"/>
<evidence type="ECO:0000313" key="1">
    <source>
        <dbReference type="EMBL" id="KAG1819007.1"/>
    </source>
</evidence>
<dbReference type="AlphaFoldDB" id="A0A9P7EEC0"/>
<name>A0A9P7EEC0_9AGAM</name>
<dbReference type="Proteomes" id="UP000807769">
    <property type="component" value="Unassembled WGS sequence"/>
</dbReference>
<keyword evidence="2" id="KW-1185">Reference proteome</keyword>
<reference evidence="1" key="1">
    <citation type="journal article" date="2020" name="New Phytol.">
        <title>Comparative genomics reveals dynamic genome evolution in host specialist ectomycorrhizal fungi.</title>
        <authorList>
            <person name="Lofgren L.A."/>
            <person name="Nguyen N.H."/>
            <person name="Vilgalys R."/>
            <person name="Ruytinx J."/>
            <person name="Liao H.L."/>
            <person name="Branco S."/>
            <person name="Kuo A."/>
            <person name="LaButti K."/>
            <person name="Lipzen A."/>
            <person name="Andreopoulos W."/>
            <person name="Pangilinan J."/>
            <person name="Riley R."/>
            <person name="Hundley H."/>
            <person name="Na H."/>
            <person name="Barry K."/>
            <person name="Grigoriev I.V."/>
            <person name="Stajich J.E."/>
            <person name="Kennedy P.G."/>
        </authorList>
    </citation>
    <scope>NUCLEOTIDE SEQUENCE</scope>
    <source>
        <strain evidence="1">MN1</strain>
    </source>
</reference>
<dbReference type="RefSeq" id="XP_041194684.1">
    <property type="nucleotide sequence ID" value="XM_041332682.1"/>
</dbReference>
<dbReference type="EMBL" id="JABBWG010000010">
    <property type="protein sequence ID" value="KAG1819007.1"/>
    <property type="molecule type" value="Genomic_DNA"/>
</dbReference>
<sequence>MSTNTPVKLNISDIPSTSHCPVHWHASLNNICQSGGGSDLYEIVNTIRSMTINDDNLEANLILDLTRARRNVFNAEKALADCVVCKHEVMVNLSKHKSNILKQKLAKPDVGIGHMRITFQKYGLTHHRPTPSVLQDVVAYNDPAVVFEF</sequence>
<protein>
    <submittedName>
        <fullName evidence="1">Uncharacterized protein</fullName>
    </submittedName>
</protein>
<organism evidence="1 2">
    <name type="scientific">Suillus subaureus</name>
    <dbReference type="NCBI Taxonomy" id="48587"/>
    <lineage>
        <taxon>Eukaryota</taxon>
        <taxon>Fungi</taxon>
        <taxon>Dikarya</taxon>
        <taxon>Basidiomycota</taxon>
        <taxon>Agaricomycotina</taxon>
        <taxon>Agaricomycetes</taxon>
        <taxon>Agaricomycetidae</taxon>
        <taxon>Boletales</taxon>
        <taxon>Suillineae</taxon>
        <taxon>Suillaceae</taxon>
        <taxon>Suillus</taxon>
    </lineage>
</organism>
<comment type="caution">
    <text evidence="1">The sequence shown here is derived from an EMBL/GenBank/DDBJ whole genome shotgun (WGS) entry which is preliminary data.</text>
</comment>